<dbReference type="Proteomes" id="UP000030759">
    <property type="component" value="Unassembled WGS sequence"/>
</dbReference>
<dbReference type="GO" id="GO:0006260">
    <property type="term" value="P:DNA replication"/>
    <property type="evidence" value="ECO:0007669"/>
    <property type="project" value="TreeGrafter"/>
</dbReference>
<evidence type="ECO:0000313" key="1">
    <source>
        <dbReference type="EMBL" id="ERE78696.1"/>
    </source>
</evidence>
<dbReference type="InterPro" id="IPR009003">
    <property type="entry name" value="Peptidase_S1_PA"/>
</dbReference>
<evidence type="ECO:0000313" key="2">
    <source>
        <dbReference type="Proteomes" id="UP000030759"/>
    </source>
</evidence>
<dbReference type="Pfam" id="PF13365">
    <property type="entry name" value="Trypsin_2"/>
    <property type="match status" value="1"/>
</dbReference>
<dbReference type="InterPro" id="IPR043504">
    <property type="entry name" value="Peptidase_S1_PA_chymotrypsin"/>
</dbReference>
<proteinExistence type="predicted"/>
<sequence>MFPSSRCKQIQYSDVSPLPGPLDGGRTGIGLCQSLDEWDPPLVLTSSLPTSSSTDLLSFTISFLKEDQGLTSRQMRKTVVMERNERRELLEGELKAWVPKEEQSDCNVDKIKEEFRKRASDKTNTNDEWAFSPKKCRQDQTTFPNQTISITLDGNHKKNEKMKYKLTHRKTDSLYVALNTLKAVKKEIEYHQGKEMLVCGIKGIEGYINPAMPLYCFPEGCHVLITFSQTESEQREDKQVFGSQEQLCADCIKFYIHALGKKNERILKCRELHQDGNKLCVYGFNGEIIKDTLRKDGRFLFAESDHWKLISDLDTIIENTQPVDELEGKLFQVEVERRTCPQAADSTDLEKPSYWELKAHIVNEYPTLKRECEKLRAYIKEESEKQSKKTSSFEMHKANFRKLTKNSTPTKVLKLLSQFSDSVGLIVWNNNGNEGYATCFVFTGLYVFTCMHVINDMVGKGVEQSKWAEKVSQCAKVTFDYEEFLASEDNCFSIESWFEIYDETLDYAVLKLEENGQHEPAGLYNGIAPVPSSGLIYIIGYPDRKQKFSDGCIVISQDQHIQEGEEVGGSNPTQYIYMYTQRSFQETVRELDVATCDNIFYCGSSGSPVFDSKGSLIAMHTAGFICEYESGVSSIVEFGCAIESILTHIKTKHTKWYDEECVNQQDVEMNSLDF</sequence>
<dbReference type="EMBL" id="KE673012">
    <property type="protein sequence ID" value="ERE78696.1"/>
    <property type="molecule type" value="Genomic_DNA"/>
</dbReference>
<dbReference type="PANTHER" id="PTHR14389:SF14">
    <property type="entry name" value="SERINE PROTEASE FAM111A"/>
    <property type="match status" value="1"/>
</dbReference>
<dbReference type="PANTHER" id="PTHR14389">
    <property type="entry name" value="SI:CH1073-475A24.1"/>
    <property type="match status" value="1"/>
</dbReference>
<dbReference type="GO" id="GO:0005634">
    <property type="term" value="C:nucleus"/>
    <property type="evidence" value="ECO:0007669"/>
    <property type="project" value="TreeGrafter"/>
</dbReference>
<name>A0A061I8G8_CRIGR</name>
<protein>
    <submittedName>
        <fullName evidence="1">Peptidase cysteine/serine, trypsin-like containing protein</fullName>
    </submittedName>
</protein>
<reference evidence="2" key="1">
    <citation type="journal article" date="2013" name="Nat. Biotechnol.">
        <title>Chinese hamster genome sequenced from sorted chromosomes.</title>
        <authorList>
            <person name="Brinkrolf K."/>
            <person name="Rupp O."/>
            <person name="Laux H."/>
            <person name="Kollin F."/>
            <person name="Ernst W."/>
            <person name="Linke B."/>
            <person name="Kofler R."/>
            <person name="Romand S."/>
            <person name="Hesse F."/>
            <person name="Budach W.E."/>
            <person name="Galosy S."/>
            <person name="Muller D."/>
            <person name="Noll T."/>
            <person name="Wienberg J."/>
            <person name="Jostock T."/>
            <person name="Leonard M."/>
            <person name="Grillari J."/>
            <person name="Tauch A."/>
            <person name="Goesmann A."/>
            <person name="Helk B."/>
            <person name="Mott J.E."/>
            <person name="Puhler A."/>
            <person name="Borth N."/>
        </authorList>
    </citation>
    <scope>NUCLEOTIDE SEQUENCE [LARGE SCALE GENOMIC DNA]</scope>
    <source>
        <strain evidence="2">17A/GY</strain>
    </source>
</reference>
<accession>A0A061I8G8</accession>
<organism evidence="1 2">
    <name type="scientific">Cricetulus griseus</name>
    <name type="common">Chinese hamster</name>
    <name type="synonym">Cricetulus barabensis griseus</name>
    <dbReference type="NCBI Taxonomy" id="10029"/>
    <lineage>
        <taxon>Eukaryota</taxon>
        <taxon>Metazoa</taxon>
        <taxon>Chordata</taxon>
        <taxon>Craniata</taxon>
        <taxon>Vertebrata</taxon>
        <taxon>Euteleostomi</taxon>
        <taxon>Mammalia</taxon>
        <taxon>Eutheria</taxon>
        <taxon>Euarchontoglires</taxon>
        <taxon>Glires</taxon>
        <taxon>Rodentia</taxon>
        <taxon>Myomorpha</taxon>
        <taxon>Muroidea</taxon>
        <taxon>Cricetidae</taxon>
        <taxon>Cricetinae</taxon>
        <taxon>Cricetulus</taxon>
    </lineage>
</organism>
<dbReference type="AlphaFoldDB" id="A0A061I8G8"/>
<dbReference type="GO" id="GO:0000785">
    <property type="term" value="C:chromatin"/>
    <property type="evidence" value="ECO:0007669"/>
    <property type="project" value="TreeGrafter"/>
</dbReference>
<gene>
    <name evidence="1" type="ORF">H671_3g10160</name>
</gene>
<dbReference type="Gene3D" id="2.40.10.10">
    <property type="entry name" value="Trypsin-like serine proteases"/>
    <property type="match status" value="2"/>
</dbReference>
<dbReference type="SUPFAM" id="SSF50494">
    <property type="entry name" value="Trypsin-like serine proteases"/>
    <property type="match status" value="1"/>
</dbReference>